<evidence type="ECO:0000313" key="2">
    <source>
        <dbReference type="Proteomes" id="UP001187471"/>
    </source>
</evidence>
<comment type="caution">
    <text evidence="1">The sequence shown here is derived from an EMBL/GenBank/DDBJ whole genome shotgun (WGS) entry which is preliminary data.</text>
</comment>
<organism evidence="1 2">
    <name type="scientific">Escallonia rubra</name>
    <dbReference type="NCBI Taxonomy" id="112253"/>
    <lineage>
        <taxon>Eukaryota</taxon>
        <taxon>Viridiplantae</taxon>
        <taxon>Streptophyta</taxon>
        <taxon>Embryophyta</taxon>
        <taxon>Tracheophyta</taxon>
        <taxon>Spermatophyta</taxon>
        <taxon>Magnoliopsida</taxon>
        <taxon>eudicotyledons</taxon>
        <taxon>Gunneridae</taxon>
        <taxon>Pentapetalae</taxon>
        <taxon>asterids</taxon>
        <taxon>campanulids</taxon>
        <taxon>Escalloniales</taxon>
        <taxon>Escalloniaceae</taxon>
        <taxon>Escallonia</taxon>
    </lineage>
</organism>
<dbReference type="AlphaFoldDB" id="A0AA88QRQ2"/>
<evidence type="ECO:0000313" key="1">
    <source>
        <dbReference type="EMBL" id="KAK2968030.1"/>
    </source>
</evidence>
<dbReference type="Proteomes" id="UP001187471">
    <property type="component" value="Unassembled WGS sequence"/>
</dbReference>
<gene>
    <name evidence="1" type="ORF">RJ640_003764</name>
</gene>
<keyword evidence="2" id="KW-1185">Reference proteome</keyword>
<sequence>METRQEARDVARLCNEYVLKATDNVIFEGDVDCCAVNQTTRMLELTIQEVGNVFRSFLEGGGTATLLRQSELTEVDHSTRLLRDMSALSQGTCLASSLACYLDAVQGRFNTGKFQNRCDLSTASAEAIAITTLEPIKLAFRTDGLKMELNQPLRIGRGKAAPQCLTLQMDVLKSLLRIDKMLSIDILSVDLRIITSRKVHLLELRPSVQLPSHYPFHLVEPNAVNQWSINLIQLLTHAKEVVKPEQPTRPKHPIDVKKHEVQQCRRYPVTQHMHRVHNVQRVIEEGKSLRNAYVERHDPP</sequence>
<accession>A0AA88QRQ2</accession>
<protein>
    <submittedName>
        <fullName evidence="1">Uncharacterized protein</fullName>
    </submittedName>
</protein>
<proteinExistence type="predicted"/>
<reference evidence="1" key="1">
    <citation type="submission" date="2022-12" db="EMBL/GenBank/DDBJ databases">
        <title>Draft genome assemblies for two species of Escallonia (Escalloniales).</title>
        <authorList>
            <person name="Chanderbali A."/>
            <person name="Dervinis C."/>
            <person name="Anghel I."/>
            <person name="Soltis D."/>
            <person name="Soltis P."/>
            <person name="Zapata F."/>
        </authorList>
    </citation>
    <scope>NUCLEOTIDE SEQUENCE</scope>
    <source>
        <strain evidence="1">UCBG92.1500</strain>
        <tissue evidence="1">Leaf</tissue>
    </source>
</reference>
<dbReference type="EMBL" id="JAVXUO010002955">
    <property type="protein sequence ID" value="KAK2968030.1"/>
    <property type="molecule type" value="Genomic_DNA"/>
</dbReference>
<name>A0AA88QRQ2_9ASTE</name>